<evidence type="ECO:0000313" key="4">
    <source>
        <dbReference type="Proteomes" id="UP001054945"/>
    </source>
</evidence>
<sequence length="188" mass="21529">MINADHPAATTGRSPKDQCPLEGASLQSRVTFSWILGLLKKSLKNSLHQDYLLPLCSDLKSSRIVKLFQEACLNLSKQHFLNEEAENLIDGEAAFETQNRNRTNFSYIYPNGKSLFTILLRISKNFLTLASILEIVYTVLYFLPVYFLSLLLDNEKERQEWHNYLYAAALFMTLVFALSPTLRENIMG</sequence>
<evidence type="ECO:0000256" key="1">
    <source>
        <dbReference type="SAM" id="MobiDB-lite"/>
    </source>
</evidence>
<accession>A0AAV4XZA6</accession>
<feature type="region of interest" description="Disordered" evidence="1">
    <location>
        <begin position="1"/>
        <end position="20"/>
    </location>
</feature>
<feature type="transmembrane region" description="Helical" evidence="2">
    <location>
        <begin position="126"/>
        <end position="152"/>
    </location>
</feature>
<evidence type="ECO:0000313" key="3">
    <source>
        <dbReference type="EMBL" id="GIY99530.1"/>
    </source>
</evidence>
<comment type="caution">
    <text evidence="3">The sequence shown here is derived from an EMBL/GenBank/DDBJ whole genome shotgun (WGS) entry which is preliminary data.</text>
</comment>
<dbReference type="Proteomes" id="UP001054945">
    <property type="component" value="Unassembled WGS sequence"/>
</dbReference>
<keyword evidence="4" id="KW-1185">Reference proteome</keyword>
<protein>
    <submittedName>
        <fullName evidence="3">Uncharacterized protein</fullName>
    </submittedName>
</protein>
<keyword evidence="2" id="KW-1133">Transmembrane helix</keyword>
<feature type="transmembrane region" description="Helical" evidence="2">
    <location>
        <begin position="164"/>
        <end position="182"/>
    </location>
</feature>
<gene>
    <name evidence="3" type="ORF">CEXT_517001</name>
</gene>
<dbReference type="AlphaFoldDB" id="A0AAV4XZA6"/>
<keyword evidence="2" id="KW-0472">Membrane</keyword>
<evidence type="ECO:0000256" key="2">
    <source>
        <dbReference type="SAM" id="Phobius"/>
    </source>
</evidence>
<name>A0AAV4XZA6_CAEEX</name>
<proteinExistence type="predicted"/>
<dbReference type="EMBL" id="BPLR01018428">
    <property type="protein sequence ID" value="GIY99530.1"/>
    <property type="molecule type" value="Genomic_DNA"/>
</dbReference>
<keyword evidence="2" id="KW-0812">Transmembrane</keyword>
<reference evidence="3 4" key="1">
    <citation type="submission" date="2021-06" db="EMBL/GenBank/DDBJ databases">
        <title>Caerostris extrusa draft genome.</title>
        <authorList>
            <person name="Kono N."/>
            <person name="Arakawa K."/>
        </authorList>
    </citation>
    <scope>NUCLEOTIDE SEQUENCE [LARGE SCALE GENOMIC DNA]</scope>
</reference>
<organism evidence="3 4">
    <name type="scientific">Caerostris extrusa</name>
    <name type="common">Bark spider</name>
    <name type="synonym">Caerostris bankana</name>
    <dbReference type="NCBI Taxonomy" id="172846"/>
    <lineage>
        <taxon>Eukaryota</taxon>
        <taxon>Metazoa</taxon>
        <taxon>Ecdysozoa</taxon>
        <taxon>Arthropoda</taxon>
        <taxon>Chelicerata</taxon>
        <taxon>Arachnida</taxon>
        <taxon>Araneae</taxon>
        <taxon>Araneomorphae</taxon>
        <taxon>Entelegynae</taxon>
        <taxon>Araneoidea</taxon>
        <taxon>Araneidae</taxon>
        <taxon>Caerostris</taxon>
    </lineage>
</organism>